<dbReference type="RefSeq" id="WP_318647458.1">
    <property type="nucleotide sequence ID" value="NZ_CP137852.1"/>
</dbReference>
<comment type="pathway">
    <text evidence="7">Amino-acid degradation; L-histidine degradation into L-glutamate; N-formimidoyl-L-glutamate from L-histidine: step 3/3.</text>
</comment>
<evidence type="ECO:0000256" key="6">
    <source>
        <dbReference type="ARBA" id="ARBA00023004"/>
    </source>
</evidence>
<keyword evidence="4 7" id="KW-0369">Histidine metabolism</keyword>
<comment type="similarity">
    <text evidence="7">Belongs to the metallo-dependent hydrolases superfamily. HutI family.</text>
</comment>
<evidence type="ECO:0000256" key="4">
    <source>
        <dbReference type="ARBA" id="ARBA00022808"/>
    </source>
</evidence>
<dbReference type="NCBIfam" id="TIGR01224">
    <property type="entry name" value="hutI"/>
    <property type="match status" value="1"/>
</dbReference>
<dbReference type="HAMAP" id="MF_00372">
    <property type="entry name" value="HutI"/>
    <property type="match status" value="1"/>
</dbReference>
<keyword evidence="10" id="KW-1185">Reference proteome</keyword>
<dbReference type="PANTHER" id="PTHR42752">
    <property type="entry name" value="IMIDAZOLONEPROPIONASE"/>
    <property type="match status" value="1"/>
</dbReference>
<comment type="cofactor">
    <cofactor evidence="7">
        <name>Zn(2+)</name>
        <dbReference type="ChEBI" id="CHEBI:29105"/>
    </cofactor>
    <cofactor evidence="7">
        <name>Fe(3+)</name>
        <dbReference type="ChEBI" id="CHEBI:29034"/>
    </cofactor>
    <text evidence="7">Binds 1 zinc or iron ion per subunit.</text>
</comment>
<dbReference type="SUPFAM" id="SSF51338">
    <property type="entry name" value="Composite domain of metallo-dependent hydrolases"/>
    <property type="match status" value="1"/>
</dbReference>
<evidence type="ECO:0000256" key="5">
    <source>
        <dbReference type="ARBA" id="ARBA00022833"/>
    </source>
</evidence>
<evidence type="ECO:0000256" key="7">
    <source>
        <dbReference type="HAMAP-Rule" id="MF_00372"/>
    </source>
</evidence>
<gene>
    <name evidence="7 9" type="primary">hutI</name>
    <name evidence="9" type="ORF">R9Z33_15380</name>
</gene>
<keyword evidence="2 7" id="KW-0479">Metal-binding</keyword>
<evidence type="ECO:0000256" key="2">
    <source>
        <dbReference type="ARBA" id="ARBA00022723"/>
    </source>
</evidence>
<keyword evidence="3 7" id="KW-0378">Hydrolase</keyword>
<evidence type="ECO:0000259" key="8">
    <source>
        <dbReference type="Pfam" id="PF01979"/>
    </source>
</evidence>
<reference evidence="9 10" key="1">
    <citation type="submission" date="2023-11" db="EMBL/GenBank/DDBJ databases">
        <title>Arctic aerobic anoxygenic photoheterotroph Sediminicoccus rosea KRV36 adapts its photosynthesis to long days of polar summer.</title>
        <authorList>
            <person name="Tomasch J."/>
            <person name="Kopejtka K."/>
            <person name="Bily T."/>
            <person name="Gardiner A.T."/>
            <person name="Gardian Z."/>
            <person name="Shivaramu S."/>
            <person name="Koblizek M."/>
            <person name="Engelhardt F."/>
            <person name="Kaftan D."/>
        </authorList>
    </citation>
    <scope>NUCLEOTIDE SEQUENCE [LARGE SCALE GENOMIC DNA]</scope>
    <source>
        <strain evidence="9 10">R-30</strain>
    </source>
</reference>
<feature type="binding site" evidence="7">
    <location>
        <position position="71"/>
    </location>
    <ligand>
        <name>Zn(2+)</name>
        <dbReference type="ChEBI" id="CHEBI:29105"/>
    </ligand>
</feature>
<name>A0ABZ0PDN3_9PROT</name>
<feature type="binding site" evidence="7">
    <location>
        <position position="316"/>
    </location>
    <ligand>
        <name>N-formimidoyl-L-glutamate</name>
        <dbReference type="ChEBI" id="CHEBI:58928"/>
    </ligand>
</feature>
<comment type="function">
    <text evidence="7">Catalyzes the hydrolytic cleavage of the carbon-nitrogen bond in imidazolone-5-propanoate to yield N-formimidoyl-L-glutamate. It is the third step in the universal histidine degradation pathway.</text>
</comment>
<evidence type="ECO:0000256" key="3">
    <source>
        <dbReference type="ARBA" id="ARBA00022801"/>
    </source>
</evidence>
<proteinExistence type="inferred from homology"/>
<dbReference type="PANTHER" id="PTHR42752:SF1">
    <property type="entry name" value="IMIDAZOLONEPROPIONASE-RELATED"/>
    <property type="match status" value="1"/>
</dbReference>
<feature type="binding site" evidence="7">
    <location>
        <position position="69"/>
    </location>
    <ligand>
        <name>Zn(2+)</name>
        <dbReference type="ChEBI" id="CHEBI:29105"/>
    </ligand>
</feature>
<comment type="subcellular location">
    <subcellularLocation>
        <location evidence="7">Cytoplasm</location>
    </subcellularLocation>
</comment>
<dbReference type="SUPFAM" id="SSF51556">
    <property type="entry name" value="Metallo-dependent hydrolases"/>
    <property type="match status" value="1"/>
</dbReference>
<organism evidence="9 10">
    <name type="scientific">Sediminicoccus rosea</name>
    <dbReference type="NCBI Taxonomy" id="1225128"/>
    <lineage>
        <taxon>Bacteria</taxon>
        <taxon>Pseudomonadati</taxon>
        <taxon>Pseudomonadota</taxon>
        <taxon>Alphaproteobacteria</taxon>
        <taxon>Acetobacterales</taxon>
        <taxon>Roseomonadaceae</taxon>
        <taxon>Sediminicoccus</taxon>
    </lineage>
</organism>
<dbReference type="Proteomes" id="UP001305521">
    <property type="component" value="Chromosome"/>
</dbReference>
<dbReference type="EMBL" id="CP137852">
    <property type="protein sequence ID" value="WPB83483.1"/>
    <property type="molecule type" value="Genomic_DNA"/>
</dbReference>
<feature type="binding site" evidence="7">
    <location>
        <position position="174"/>
    </location>
    <ligand>
        <name>4-imidazolone-5-propanoate</name>
        <dbReference type="ChEBI" id="CHEBI:77893"/>
    </ligand>
</feature>
<feature type="binding site" evidence="7">
    <location>
        <position position="69"/>
    </location>
    <ligand>
        <name>Fe(3+)</name>
        <dbReference type="ChEBI" id="CHEBI:29034"/>
    </ligand>
</feature>
<dbReference type="GO" id="GO:0050480">
    <property type="term" value="F:imidazolonepropionase activity"/>
    <property type="evidence" value="ECO:0007669"/>
    <property type="project" value="UniProtKB-EC"/>
</dbReference>
<keyword evidence="6 7" id="KW-0408">Iron</keyword>
<dbReference type="Pfam" id="PF01979">
    <property type="entry name" value="Amidohydro_1"/>
    <property type="match status" value="1"/>
</dbReference>
<feature type="binding site" evidence="7">
    <location>
        <position position="314"/>
    </location>
    <ligand>
        <name>Fe(3+)</name>
        <dbReference type="ChEBI" id="CHEBI:29034"/>
    </ligand>
</feature>
<feature type="binding site" evidence="7">
    <location>
        <position position="318"/>
    </location>
    <ligand>
        <name>N-formimidoyl-L-glutamate</name>
        <dbReference type="ChEBI" id="CHEBI:58928"/>
    </ligand>
</feature>
<feature type="binding site" evidence="7">
    <location>
        <position position="141"/>
    </location>
    <ligand>
        <name>N-formimidoyl-L-glutamate</name>
        <dbReference type="ChEBI" id="CHEBI:58928"/>
    </ligand>
</feature>
<feature type="binding site" evidence="7">
    <location>
        <position position="239"/>
    </location>
    <ligand>
        <name>Fe(3+)</name>
        <dbReference type="ChEBI" id="CHEBI:29034"/>
    </ligand>
</feature>
<dbReference type="InterPro" id="IPR005920">
    <property type="entry name" value="HutI"/>
</dbReference>
<feature type="binding site" evidence="7">
    <location>
        <position position="71"/>
    </location>
    <ligand>
        <name>Fe(3+)</name>
        <dbReference type="ChEBI" id="CHEBI:29034"/>
    </ligand>
</feature>
<dbReference type="InterPro" id="IPR032466">
    <property type="entry name" value="Metal_Hydrolase"/>
</dbReference>
<feature type="binding site" evidence="7">
    <location>
        <position position="141"/>
    </location>
    <ligand>
        <name>4-imidazolone-5-propanoate</name>
        <dbReference type="ChEBI" id="CHEBI:77893"/>
    </ligand>
</feature>
<feature type="binding site" evidence="7">
    <location>
        <position position="314"/>
    </location>
    <ligand>
        <name>Zn(2+)</name>
        <dbReference type="ChEBI" id="CHEBI:29105"/>
    </ligand>
</feature>
<dbReference type="EC" id="3.5.2.7" evidence="1 7"/>
<feature type="binding site" evidence="7">
    <location>
        <position position="78"/>
    </location>
    <ligand>
        <name>4-imidazolone-5-propanoate</name>
        <dbReference type="ChEBI" id="CHEBI:77893"/>
    </ligand>
</feature>
<evidence type="ECO:0000313" key="10">
    <source>
        <dbReference type="Proteomes" id="UP001305521"/>
    </source>
</evidence>
<evidence type="ECO:0000256" key="1">
    <source>
        <dbReference type="ARBA" id="ARBA00012864"/>
    </source>
</evidence>
<dbReference type="InterPro" id="IPR006680">
    <property type="entry name" value="Amidohydro-rel"/>
</dbReference>
<feature type="binding site" evidence="7">
    <location>
        <position position="242"/>
    </location>
    <ligand>
        <name>4-imidazolone-5-propanoate</name>
        <dbReference type="ChEBI" id="CHEBI:77893"/>
    </ligand>
</feature>
<sequence>MPVWDELWTDARLVTMQGDGLGLIEPGAIAVKDGRIAWVGAMAELPHQDAQRTHDAGGRFVLPGFVDGHTHLVFAGNRIGEFERQLGGATRNELAAEGGGILYTTRETRKASVAELVAIATPRLHRLMSEGVTTLEIKSGYGLDLESELNMLRAARILGRENGVRVVTSFLGAHVVAPEYKGRSADYITHLIEVIFPAALAEGLVDICDGGIEGLAIKPEDMLRLYAAAQAAGIPVRGHTDQYGDVGGGGILAGIGALSADHLEYVSEDSLAAMARAGTVGVLLPGSTLFLNEPRRPPVEWFRKHGVRMALATNCNPGSSPTLSPLLVLALGCSFFRMTPVEALRGMTVNGAAAIGLGGKVGELRAGLPADFVLWDITQPAELCYWLGGSPPRQVVRAGVIGSGA</sequence>
<dbReference type="InterPro" id="IPR011059">
    <property type="entry name" value="Metal-dep_hydrolase_composite"/>
</dbReference>
<feature type="binding site" evidence="7">
    <location>
        <position position="239"/>
    </location>
    <ligand>
        <name>Zn(2+)</name>
        <dbReference type="ChEBI" id="CHEBI:29105"/>
    </ligand>
</feature>
<protein>
    <recommendedName>
        <fullName evidence="1 7">Imidazolonepropionase</fullName>
        <ecNumber evidence="1 7">3.5.2.7</ecNumber>
    </recommendedName>
    <alternativeName>
        <fullName evidence="7">Imidazolone-5-propionate hydrolase</fullName>
    </alternativeName>
</protein>
<dbReference type="Gene3D" id="2.30.40.10">
    <property type="entry name" value="Urease, subunit C, domain 1"/>
    <property type="match status" value="1"/>
</dbReference>
<accession>A0ABZ0PDN3</accession>
<dbReference type="Gene3D" id="3.20.20.140">
    <property type="entry name" value="Metal-dependent hydrolases"/>
    <property type="match status" value="1"/>
</dbReference>
<keyword evidence="7" id="KW-0963">Cytoplasm</keyword>
<keyword evidence="5 7" id="KW-0862">Zinc</keyword>
<feature type="domain" description="Amidohydrolase-related" evidence="8">
    <location>
        <begin position="60"/>
        <end position="398"/>
    </location>
</feature>
<evidence type="ECO:0000313" key="9">
    <source>
        <dbReference type="EMBL" id="WPB83483.1"/>
    </source>
</evidence>
<feature type="binding site" evidence="7">
    <location>
        <position position="319"/>
    </location>
    <ligand>
        <name>4-imidazolone-5-propanoate</name>
        <dbReference type="ChEBI" id="CHEBI:77893"/>
    </ligand>
</feature>
<comment type="catalytic activity">
    <reaction evidence="7">
        <text>4-imidazolone-5-propanoate + H2O = N-formimidoyl-L-glutamate</text>
        <dbReference type="Rhea" id="RHEA:23660"/>
        <dbReference type="ChEBI" id="CHEBI:15377"/>
        <dbReference type="ChEBI" id="CHEBI:58928"/>
        <dbReference type="ChEBI" id="CHEBI:77893"/>
        <dbReference type="EC" id="3.5.2.7"/>
    </reaction>
</comment>